<feature type="transmembrane region" description="Helical" evidence="1">
    <location>
        <begin position="190"/>
        <end position="208"/>
    </location>
</feature>
<comment type="caution">
    <text evidence="2">The sequence shown here is derived from an EMBL/GenBank/DDBJ whole genome shotgun (WGS) entry which is preliminary data.</text>
</comment>
<evidence type="ECO:0000256" key="1">
    <source>
        <dbReference type="SAM" id="Phobius"/>
    </source>
</evidence>
<organism evidence="2 3">
    <name type="scientific">Clostridium botulinum B2 450</name>
    <dbReference type="NCBI Taxonomy" id="1379739"/>
    <lineage>
        <taxon>Bacteria</taxon>
        <taxon>Bacillati</taxon>
        <taxon>Bacillota</taxon>
        <taxon>Clostridia</taxon>
        <taxon>Eubacteriales</taxon>
        <taxon>Clostridiaceae</taxon>
        <taxon>Clostridium</taxon>
    </lineage>
</organism>
<reference evidence="2 3" key="1">
    <citation type="submission" date="2014-06" db="EMBL/GenBank/DDBJ databases">
        <title>Genome characterization of distinct group I Clostridium botulinum lineages.</title>
        <authorList>
            <person name="Giordani F."/>
            <person name="Anselmo A."/>
            <person name="Fillo S."/>
            <person name="Palozzi A.M."/>
            <person name="Fortunato A."/>
            <person name="Gentile B."/>
            <person name="Ciammaruconi A."/>
            <person name="Anniballi F."/>
            <person name="De Medici D."/>
            <person name="Lista F."/>
        </authorList>
    </citation>
    <scope>NUCLEOTIDE SEQUENCE [LARGE SCALE GENOMIC DNA]</scope>
    <source>
        <strain evidence="2 3">B2 450</strain>
    </source>
</reference>
<keyword evidence="1" id="KW-0812">Transmembrane</keyword>
<sequence length="259" mass="30404">MNKKEKEIRDMLNNYCVPSYDEDAPMNAIEFIHKNYSSIPKFRTSNKQFILSQIGFIRRRTWVFQILILALICSAFYNIGSESSLNFETFSLISILSPLLLIINIEEISRVYYKSMLEIEFSTKNSLKKVLATRMFILGITDCIVLIIMMIFADKLMNIGTLRVIMYTFVPFNLVCIGCMQLMKYFKGRELNYACTTYSVLLMLIFLLEKVNDLGIYTQNFISIWILIYIITTIIFAIEMKKFWKRLDLFDDVIKEVTI</sequence>
<dbReference type="PATRIC" id="fig|1379739.3.peg.926"/>
<keyword evidence="1" id="KW-0472">Membrane</keyword>
<protein>
    <submittedName>
        <fullName evidence="2">Membrane protein</fullName>
    </submittedName>
</protein>
<accession>A0A0D1BS67</accession>
<proteinExistence type="predicted"/>
<feature type="transmembrane region" description="Helical" evidence="1">
    <location>
        <begin position="134"/>
        <end position="152"/>
    </location>
</feature>
<feature type="transmembrane region" description="Helical" evidence="1">
    <location>
        <begin position="62"/>
        <end position="80"/>
    </location>
</feature>
<dbReference type="HOGENOM" id="CLU_092741_1_0_9"/>
<feature type="transmembrane region" description="Helical" evidence="1">
    <location>
        <begin position="220"/>
        <end position="238"/>
    </location>
</feature>
<dbReference type="EMBL" id="JXSU01000007">
    <property type="protein sequence ID" value="KIS22612.1"/>
    <property type="molecule type" value="Genomic_DNA"/>
</dbReference>
<feature type="transmembrane region" description="Helical" evidence="1">
    <location>
        <begin position="92"/>
        <end position="113"/>
    </location>
</feature>
<evidence type="ECO:0000313" key="2">
    <source>
        <dbReference type="EMBL" id="KIS22612.1"/>
    </source>
</evidence>
<feature type="transmembrane region" description="Helical" evidence="1">
    <location>
        <begin position="164"/>
        <end position="183"/>
    </location>
</feature>
<keyword evidence="1" id="KW-1133">Transmembrane helix</keyword>
<dbReference type="Proteomes" id="UP000032250">
    <property type="component" value="Unassembled WGS sequence"/>
</dbReference>
<evidence type="ECO:0000313" key="3">
    <source>
        <dbReference type="Proteomes" id="UP000032250"/>
    </source>
</evidence>
<dbReference type="RefSeq" id="WP_003488592.1">
    <property type="nucleotide sequence ID" value="NZ_JXSU01000007.1"/>
</dbReference>
<gene>
    <name evidence="2" type="ORF">N495_03075</name>
</gene>
<name>A0A0D1BS67_CLOBO</name>
<dbReference type="AlphaFoldDB" id="A0A0D1BS67"/>
<dbReference type="OrthoDB" id="9793294at2"/>